<dbReference type="SUPFAM" id="SSF48208">
    <property type="entry name" value="Six-hairpin glycosidases"/>
    <property type="match status" value="1"/>
</dbReference>
<dbReference type="PANTHER" id="PTHR31151:SF0">
    <property type="entry name" value="PROLINE-TRNA LIGASE (DUF1680)"/>
    <property type="match status" value="1"/>
</dbReference>
<dbReference type="Proteomes" id="UP000198711">
    <property type="component" value="Unassembled WGS sequence"/>
</dbReference>
<dbReference type="InterPro" id="IPR046544">
    <property type="entry name" value="GH146_SB_dom"/>
</dbReference>
<proteinExistence type="predicted"/>
<organism evidence="4 5">
    <name type="scientific">Hydrobacter penzbergensis</name>
    <dbReference type="NCBI Taxonomy" id="1235997"/>
    <lineage>
        <taxon>Bacteria</taxon>
        <taxon>Pseudomonadati</taxon>
        <taxon>Bacteroidota</taxon>
        <taxon>Chitinophagia</taxon>
        <taxon>Chitinophagales</taxon>
        <taxon>Chitinophagaceae</taxon>
        <taxon>Hydrobacter</taxon>
    </lineage>
</organism>
<sequence length="788" mass="88710">MKRLPYLLLIGSCLAQHIGFTQSYLPERHDNKTKIRPVAELKAYAFNLAAVQLLDGSPFRQALKADSGYILALKPDRLLYRFYKNAGLAPKDSIYGGWENAGLSGHTLGHYLSACAMMYASTGNKAFKDRINYIVHELAKCQAARETGYVGAIPNEDSLWYKVQHGIIKSGGFDLNGAWSPWYTVHKIMAGLVDAYLYAGNKQALKIVARIADWTGTIVNGLTNEQRQKMLRCEYGGMNDVLATLYSLSGQKKYLDLSYQFYDDFVMQPLAEGKEDPLAGKHSNTNIPKLIGSARQYELTNNNADHTIASRGWNILVHGHTYVNGGNGNYEYLGAANKLNDALSDNNTETCCTYNMLKLTGHLFCWQPNSQLIDYAERALYNDILASQNPNTAMTLYFEPLRMGGKKQFSDSFNTFTCCVGSGMENHSKYGENIYFEGVDGSLYVNLFIPSQLNWKDKQRIITQNTNYPQNASTSLTITTHKPADFTIRIRQPWWATSGATITVNDQSIEVKPDSTGYLAVHRTWHNNDRLNIHFSMHLYTESMPDNANRVAILYGPLLLAGNLGDTMPDPVYGTPVLLTDNHQVSDWVVQNSQQPLSFHTNGTGKPFDVTLTPFYQNIHNHYSVYWDYFTNAEWNTRQADYEAEKKKQQEIEAQTIDIMRLGEMQPERDHHLQASEQSYASDALGRTGREARSNGFFSFDMTVAPHQTNALLCTYIGDDKNRSFDILIDGVKIAAVELKGRTPGKFFTEEYPIPESLTKNKNKIIVRVQATNGKTAGRIFGCRTIRK</sequence>
<keyword evidence="5" id="KW-1185">Reference proteome</keyword>
<evidence type="ECO:0000259" key="3">
    <source>
        <dbReference type="Pfam" id="PF20736"/>
    </source>
</evidence>
<dbReference type="InterPro" id="IPR049046">
    <property type="entry name" value="Beta-AFase-like_GH127_middle"/>
</dbReference>
<feature type="domain" description="Glycoside hydrolase GH146 substrate-binding" evidence="2">
    <location>
        <begin position="652"/>
        <end position="785"/>
    </location>
</feature>
<evidence type="ECO:0008006" key="6">
    <source>
        <dbReference type="Google" id="ProtNLM"/>
    </source>
</evidence>
<feature type="domain" description="Non-reducing end beta-L-arabinofuranosidase-like GH127 middle" evidence="3">
    <location>
        <begin position="443"/>
        <end position="537"/>
    </location>
</feature>
<dbReference type="InterPro" id="IPR008928">
    <property type="entry name" value="6-hairpin_glycosidase_sf"/>
</dbReference>
<dbReference type="Pfam" id="PF20736">
    <property type="entry name" value="Glyco_hydro127M"/>
    <property type="match status" value="1"/>
</dbReference>
<feature type="domain" description="Non-reducing end beta-L-arabinofuranosidase-like GH127 catalytic" evidence="1">
    <location>
        <begin position="51"/>
        <end position="432"/>
    </location>
</feature>
<reference evidence="4 5" key="1">
    <citation type="submission" date="2016-10" db="EMBL/GenBank/DDBJ databases">
        <authorList>
            <person name="Varghese N."/>
            <person name="Submissions S."/>
        </authorList>
    </citation>
    <scope>NUCLEOTIDE SEQUENCE [LARGE SCALE GENOMIC DNA]</scope>
    <source>
        <strain evidence="4 5">DSM 25353</strain>
    </source>
</reference>
<dbReference type="Pfam" id="PF07944">
    <property type="entry name" value="Beta-AFase-like_GH127_cat"/>
    <property type="match status" value="1"/>
</dbReference>
<comment type="caution">
    <text evidence="4">The sequence shown here is derived from an EMBL/GenBank/DDBJ whole genome shotgun (WGS) entry which is preliminary data.</text>
</comment>
<evidence type="ECO:0000313" key="4">
    <source>
        <dbReference type="EMBL" id="SDX22147.1"/>
    </source>
</evidence>
<evidence type="ECO:0000259" key="1">
    <source>
        <dbReference type="Pfam" id="PF07944"/>
    </source>
</evidence>
<dbReference type="InterPro" id="IPR012878">
    <property type="entry name" value="Beta-AFase-like_GH127_cat"/>
</dbReference>
<protein>
    <recommendedName>
        <fullName evidence="6">DUF1680 family protein</fullName>
    </recommendedName>
</protein>
<dbReference type="EMBL" id="FNNO01000011">
    <property type="protein sequence ID" value="SDX22147.1"/>
    <property type="molecule type" value="Genomic_DNA"/>
</dbReference>
<evidence type="ECO:0000313" key="5">
    <source>
        <dbReference type="Proteomes" id="UP000198711"/>
    </source>
</evidence>
<dbReference type="RefSeq" id="WP_092724462.1">
    <property type="nucleotide sequence ID" value="NZ_FNNO01000011.1"/>
</dbReference>
<accession>A0A8X8LEE1</accession>
<dbReference type="AlphaFoldDB" id="A0A8X8LEE1"/>
<evidence type="ECO:0000259" key="2">
    <source>
        <dbReference type="Pfam" id="PF20620"/>
    </source>
</evidence>
<gene>
    <name evidence="4" type="ORF">SAMN05444410_11140</name>
</gene>
<dbReference type="Pfam" id="PF20620">
    <property type="entry name" value="DUF6805"/>
    <property type="match status" value="1"/>
</dbReference>
<dbReference type="GO" id="GO:0005975">
    <property type="term" value="P:carbohydrate metabolic process"/>
    <property type="evidence" value="ECO:0007669"/>
    <property type="project" value="InterPro"/>
</dbReference>
<dbReference type="PANTHER" id="PTHR31151">
    <property type="entry name" value="PROLINE-TRNA LIGASE (DUF1680)"/>
    <property type="match status" value="1"/>
</dbReference>
<name>A0A8X8LEE1_9BACT</name>